<dbReference type="EMBL" id="MDZA01000064">
    <property type="protein sequence ID" value="OGX91394.1"/>
    <property type="molecule type" value="Genomic_DNA"/>
</dbReference>
<keyword evidence="1" id="KW-0472">Membrane</keyword>
<evidence type="ECO:0000313" key="3">
    <source>
        <dbReference type="EMBL" id="OGX91394.1"/>
    </source>
</evidence>
<keyword evidence="1" id="KW-1133">Transmembrane helix</keyword>
<comment type="caution">
    <text evidence="3">The sequence shown here is derived from an EMBL/GenBank/DDBJ whole genome shotgun (WGS) entry which is preliminary data.</text>
</comment>
<gene>
    <name evidence="3" type="ORF">BEN49_19990</name>
</gene>
<keyword evidence="1" id="KW-0812">Transmembrane</keyword>
<feature type="chain" id="PRO_5009579634" description="CcmD family protein" evidence="2">
    <location>
        <begin position="29"/>
        <end position="88"/>
    </location>
</feature>
<dbReference type="Proteomes" id="UP000177506">
    <property type="component" value="Unassembled WGS sequence"/>
</dbReference>
<name>A0A1G1TKJ4_9BACT</name>
<dbReference type="RefSeq" id="WP_070741652.1">
    <property type="nucleotide sequence ID" value="NZ_MDZA01000064.1"/>
</dbReference>
<dbReference type="AlphaFoldDB" id="A0A1G1TKJ4"/>
<dbReference type="Pfam" id="PF20077">
    <property type="entry name" value="CcmD_alt"/>
    <property type="match status" value="1"/>
</dbReference>
<dbReference type="InterPro" id="IPR030888">
    <property type="entry name" value="Put_ccm"/>
</dbReference>
<protein>
    <recommendedName>
        <fullName evidence="5">CcmD family protein</fullName>
    </recommendedName>
</protein>
<evidence type="ECO:0000256" key="2">
    <source>
        <dbReference type="SAM" id="SignalP"/>
    </source>
</evidence>
<keyword evidence="2" id="KW-0732">Signal</keyword>
<proteinExistence type="predicted"/>
<feature type="signal peptide" evidence="2">
    <location>
        <begin position="1"/>
        <end position="28"/>
    </location>
</feature>
<evidence type="ECO:0000256" key="1">
    <source>
        <dbReference type="SAM" id="Phobius"/>
    </source>
</evidence>
<evidence type="ECO:0008006" key="5">
    <source>
        <dbReference type="Google" id="ProtNLM"/>
    </source>
</evidence>
<keyword evidence="4" id="KW-1185">Reference proteome</keyword>
<reference evidence="3 4" key="1">
    <citation type="submission" date="2016-08" db="EMBL/GenBank/DDBJ databases">
        <title>Hymenobacter coccineus sp. nov., Hymenobacter lapidarius sp. nov. and Hymenobacter glacialis sp. nov., isolated from Antarctic soil.</title>
        <authorList>
            <person name="Sedlacek I."/>
            <person name="Kralova S."/>
            <person name="Kyrova K."/>
            <person name="Maslanova I."/>
            <person name="Stankova E."/>
            <person name="Vrbovska V."/>
            <person name="Nemec M."/>
            <person name="Bartak M."/>
            <person name="Svec P."/>
            <person name="Busse H.-J."/>
            <person name="Pantucek R."/>
        </authorList>
    </citation>
    <scope>NUCLEOTIDE SEQUENCE [LARGE SCALE GENOMIC DNA]</scope>
    <source>
        <strain evidence="3 4">CCM 8649</strain>
    </source>
</reference>
<dbReference type="NCBIfam" id="TIGR04391">
    <property type="entry name" value="CcmD_alt_fam"/>
    <property type="match status" value="1"/>
</dbReference>
<feature type="transmembrane region" description="Helical" evidence="1">
    <location>
        <begin position="50"/>
        <end position="70"/>
    </location>
</feature>
<evidence type="ECO:0000313" key="4">
    <source>
        <dbReference type="Proteomes" id="UP000177506"/>
    </source>
</evidence>
<organism evidence="3 4">
    <name type="scientific">Hymenobacter coccineus</name>
    <dbReference type="NCBI Taxonomy" id="1908235"/>
    <lineage>
        <taxon>Bacteria</taxon>
        <taxon>Pseudomonadati</taxon>
        <taxon>Bacteroidota</taxon>
        <taxon>Cytophagia</taxon>
        <taxon>Cytophagales</taxon>
        <taxon>Hymenobacteraceae</taxon>
        <taxon>Hymenobacter</taxon>
    </lineage>
</organism>
<accession>A0A1G1TKJ4</accession>
<sequence length="88" mass="9334">MTNKFLRYFAAVCGAFQLVLGTTAHAWAQTPGAPDVPAMADDLRASGKIYVVVAAVVVIIAGLLVYLIALDRKVGRLEKRAAEGGFNN</sequence>